<comment type="caution">
    <text evidence="2">The sequence shown here is derived from an EMBL/GenBank/DDBJ whole genome shotgun (WGS) entry which is preliminary data.</text>
</comment>
<reference evidence="3" key="1">
    <citation type="journal article" date="2019" name="Int. J. Syst. Evol. Microbiol.">
        <title>The Global Catalogue of Microorganisms (GCM) 10K type strain sequencing project: providing services to taxonomists for standard genome sequencing and annotation.</title>
        <authorList>
            <consortium name="The Broad Institute Genomics Platform"/>
            <consortium name="The Broad Institute Genome Sequencing Center for Infectious Disease"/>
            <person name="Wu L."/>
            <person name="Ma J."/>
        </authorList>
    </citation>
    <scope>NUCLEOTIDE SEQUENCE [LARGE SCALE GENOMIC DNA]</scope>
    <source>
        <strain evidence="3">KCTC 52677</strain>
    </source>
</reference>
<dbReference type="Proteomes" id="UP001595377">
    <property type="component" value="Unassembled WGS sequence"/>
</dbReference>
<dbReference type="RefSeq" id="WP_257313583.1">
    <property type="nucleotide sequence ID" value="NZ_JANFDG010000004.1"/>
</dbReference>
<dbReference type="PANTHER" id="PTHR12526">
    <property type="entry name" value="GLYCOSYLTRANSFERASE"/>
    <property type="match status" value="1"/>
</dbReference>
<evidence type="ECO:0000259" key="1">
    <source>
        <dbReference type="Pfam" id="PF13579"/>
    </source>
</evidence>
<evidence type="ECO:0000313" key="3">
    <source>
        <dbReference type="Proteomes" id="UP001595377"/>
    </source>
</evidence>
<gene>
    <name evidence="2" type="ORF">ACFOHH_11260</name>
</gene>
<protein>
    <submittedName>
        <fullName evidence="2">Glycosyltransferase family 4 protein</fullName>
    </submittedName>
</protein>
<dbReference type="InterPro" id="IPR028098">
    <property type="entry name" value="Glyco_trans_4-like_N"/>
</dbReference>
<dbReference type="CDD" id="cd03794">
    <property type="entry name" value="GT4_WbuB-like"/>
    <property type="match status" value="1"/>
</dbReference>
<dbReference type="Pfam" id="PF13579">
    <property type="entry name" value="Glyco_trans_4_4"/>
    <property type="match status" value="1"/>
</dbReference>
<dbReference type="EMBL" id="JBHRSP010000017">
    <property type="protein sequence ID" value="MFC3073679.1"/>
    <property type="molecule type" value="Genomic_DNA"/>
</dbReference>
<keyword evidence="3" id="KW-1185">Reference proteome</keyword>
<dbReference type="Gene3D" id="3.40.50.2000">
    <property type="entry name" value="Glycogen Phosphorylase B"/>
    <property type="match status" value="2"/>
</dbReference>
<dbReference type="PANTHER" id="PTHR12526:SF622">
    <property type="entry name" value="GLYCOSYLTRANSFERASE (GROUP I)"/>
    <property type="match status" value="1"/>
</dbReference>
<evidence type="ECO:0000313" key="2">
    <source>
        <dbReference type="EMBL" id="MFC3073679.1"/>
    </source>
</evidence>
<name>A0ABV7DFI0_9HYPH</name>
<sequence>MYVALISQYFHPEQFSNNAIARELVRRGHEVHAFPCVPNYPEGRFPAGYSNTARREETWEGVRISRVLTVPRGRRALSLIANYLVYPLAASWTMWLRLRGRPDVSFVSMPSPLFQAFAGIVLRWRTGTPCVYWVQDIWPESATFTLGIRSRIAVAVLNAVCGWLYRRADIVLVQSAAFTGMITRFGVPRERIRVLPNTAPPLYRPVAPEEAPEHAALIPQDGFRLMFAGNIGESQDFDTLVAAAALLRDRPGLCWVIVGSGRDEARVRRLVAEKGLDARFRFLGRFPEAAMPGLFAHADAMLVSLKDTPIFALTVPYKTQCYMACGKPIVASLNGEGARIVAEAEAGVAVPAGRPEALAAAIAGLMDGPRQRRETYARNARRYFEENYAADRIHGDLERALADAAGMS</sequence>
<feature type="domain" description="Glycosyltransferase subfamily 4-like N-terminal" evidence="1">
    <location>
        <begin position="19"/>
        <end position="197"/>
    </location>
</feature>
<proteinExistence type="predicted"/>
<dbReference type="SUPFAM" id="SSF53756">
    <property type="entry name" value="UDP-Glycosyltransferase/glycogen phosphorylase"/>
    <property type="match status" value="1"/>
</dbReference>
<dbReference type="Pfam" id="PF13692">
    <property type="entry name" value="Glyco_trans_1_4"/>
    <property type="match status" value="1"/>
</dbReference>
<organism evidence="2 3">
    <name type="scientific">Shinella pollutisoli</name>
    <dbReference type="NCBI Taxonomy" id="2250594"/>
    <lineage>
        <taxon>Bacteria</taxon>
        <taxon>Pseudomonadati</taxon>
        <taxon>Pseudomonadota</taxon>
        <taxon>Alphaproteobacteria</taxon>
        <taxon>Hyphomicrobiales</taxon>
        <taxon>Rhizobiaceae</taxon>
        <taxon>Shinella</taxon>
    </lineage>
</organism>
<accession>A0ABV7DFI0</accession>